<reference evidence="2 3" key="1">
    <citation type="journal article" date="2011" name="J. Gen. Appl. Microbiol.">
        <title>Draft genome sequencing of the enigmatic yeast Saitoella complicata.</title>
        <authorList>
            <person name="Nishida H."/>
            <person name="Hamamoto M."/>
            <person name="Sugiyama J."/>
        </authorList>
    </citation>
    <scope>NUCLEOTIDE SEQUENCE [LARGE SCALE GENOMIC DNA]</scope>
    <source>
        <strain evidence="2 3">NRRL Y-17804</strain>
    </source>
</reference>
<feature type="compositionally biased region" description="Polar residues" evidence="1">
    <location>
        <begin position="142"/>
        <end position="154"/>
    </location>
</feature>
<sequence length="452" mass="49016">MTDPFNFSLWDKGKGLNRATSLNVGKTPSEVKRKVGRVHELRGTGPGPVKSSIDDLLGLFDAPDAVRAIPPIEIRRELTPTHAPTLSANAESAVSQAEDDDDEFGEFVDSPVISQGSTFTSPVVLAGATFPPRQFLPPTNPTQPFQSPLQSSRHTALDRLSQLHETQPSSFDLLGTSPVSTFTGPAKASASASAVTKQAPDLAIAVPQTTTVVDDDNDDFGDFISTPTTPTAPPLPSSSSPHAPAPTQIPPAHILLPLLFRTILFLPSSFFASLAKLPYPLRRRVLADPRTKRYFSALVEGARIAARIVAGRYRYWYHTHSSNETVGGSSRGRERERDRREERDLADLEARRVKAEWDRMRPRLRAVIGGMGLVLPDIQAENIVGDLNVKGKNRPAAVVEVCAVCGLGKREILAGIEGDGRGAGSGGEWREYEGVMGHAGCVNWWVRVRNEV</sequence>
<accession>A0A0E9NEK2</accession>
<dbReference type="PANTHER" id="PTHR42084:SF1">
    <property type="entry name" value="SERINE_THREONINE-PROTEIN KINASE PPK6"/>
    <property type="match status" value="1"/>
</dbReference>
<reference evidence="2 3" key="2">
    <citation type="journal article" date="2014" name="J. Gen. Appl. Microbiol.">
        <title>The early diverging ascomycetous budding yeast Saitoella complicata has three histone deacetylases belonging to the Clr6, Hos2, and Rpd3 lineages.</title>
        <authorList>
            <person name="Nishida H."/>
            <person name="Matsumoto T."/>
            <person name="Kondo S."/>
            <person name="Hamamoto M."/>
            <person name="Yoshikawa H."/>
        </authorList>
    </citation>
    <scope>NUCLEOTIDE SEQUENCE [LARGE SCALE GENOMIC DNA]</scope>
    <source>
        <strain evidence="2 3">NRRL Y-17804</strain>
    </source>
</reference>
<evidence type="ECO:0000256" key="1">
    <source>
        <dbReference type="SAM" id="MobiDB-lite"/>
    </source>
</evidence>
<gene>
    <name evidence="2" type="ORF">G7K_2452-t1</name>
</gene>
<feature type="region of interest" description="Disordered" evidence="1">
    <location>
        <begin position="222"/>
        <end position="246"/>
    </location>
</feature>
<evidence type="ECO:0000313" key="3">
    <source>
        <dbReference type="Proteomes" id="UP000033140"/>
    </source>
</evidence>
<organism evidence="2 3">
    <name type="scientific">Saitoella complicata (strain BCRC 22490 / CBS 7301 / JCM 7358 / NBRC 10748 / NRRL Y-17804)</name>
    <dbReference type="NCBI Taxonomy" id="698492"/>
    <lineage>
        <taxon>Eukaryota</taxon>
        <taxon>Fungi</taxon>
        <taxon>Dikarya</taxon>
        <taxon>Ascomycota</taxon>
        <taxon>Taphrinomycotina</taxon>
        <taxon>Taphrinomycotina incertae sedis</taxon>
        <taxon>Saitoella</taxon>
    </lineage>
</organism>
<feature type="region of interest" description="Disordered" evidence="1">
    <location>
        <begin position="131"/>
        <end position="157"/>
    </location>
</feature>
<dbReference type="PANTHER" id="PTHR42084">
    <property type="entry name" value="YALI0E26631P"/>
    <property type="match status" value="1"/>
</dbReference>
<feature type="region of interest" description="Disordered" evidence="1">
    <location>
        <begin position="323"/>
        <end position="344"/>
    </location>
</feature>
<protein>
    <submittedName>
        <fullName evidence="2">Uncharacterized protein</fullName>
    </submittedName>
</protein>
<dbReference type="STRING" id="698492.A0A0E9NEK2"/>
<feature type="compositionally biased region" description="Basic and acidic residues" evidence="1">
    <location>
        <begin position="331"/>
        <end position="344"/>
    </location>
</feature>
<dbReference type="OMA" id="WGEFIDG"/>
<keyword evidence="3" id="KW-1185">Reference proteome</keyword>
<feature type="region of interest" description="Disordered" evidence="1">
    <location>
        <begin position="81"/>
        <end position="102"/>
    </location>
</feature>
<proteinExistence type="predicted"/>
<reference evidence="2 3" key="3">
    <citation type="journal article" date="2015" name="Genome Announc.">
        <title>Draft Genome Sequence of the Archiascomycetous Yeast Saitoella complicata.</title>
        <authorList>
            <person name="Yamauchi K."/>
            <person name="Kondo S."/>
            <person name="Hamamoto M."/>
            <person name="Takahashi Y."/>
            <person name="Ogura Y."/>
            <person name="Hayashi T."/>
            <person name="Nishida H."/>
        </authorList>
    </citation>
    <scope>NUCLEOTIDE SEQUENCE [LARGE SCALE GENOMIC DNA]</scope>
    <source>
        <strain evidence="2 3">NRRL Y-17804</strain>
    </source>
</reference>
<feature type="compositionally biased region" description="Polar residues" evidence="1">
    <location>
        <begin position="82"/>
        <end position="95"/>
    </location>
</feature>
<dbReference type="Proteomes" id="UP000033140">
    <property type="component" value="Unassembled WGS sequence"/>
</dbReference>
<dbReference type="AlphaFoldDB" id="A0A0E9NEK2"/>
<evidence type="ECO:0000313" key="2">
    <source>
        <dbReference type="EMBL" id="GAO48274.1"/>
    </source>
</evidence>
<name>A0A0E9NEK2_SAICN</name>
<dbReference type="RefSeq" id="XP_019021901.1">
    <property type="nucleotide sequence ID" value="XM_019170813.1"/>
</dbReference>
<dbReference type="EMBL" id="BACD03000014">
    <property type="protein sequence ID" value="GAO48274.1"/>
    <property type="molecule type" value="Genomic_DNA"/>
</dbReference>
<comment type="caution">
    <text evidence="2">The sequence shown here is derived from an EMBL/GenBank/DDBJ whole genome shotgun (WGS) entry which is preliminary data.</text>
</comment>